<dbReference type="GO" id="GO:0016829">
    <property type="term" value="F:lyase activity"/>
    <property type="evidence" value="ECO:0007669"/>
    <property type="project" value="UniProtKB-UniRule"/>
</dbReference>
<dbReference type="InterPro" id="IPR002822">
    <property type="entry name" value="Ni_insertion"/>
</dbReference>
<reference evidence="3 4" key="1">
    <citation type="submission" date="2018-11" db="EMBL/GenBank/DDBJ databases">
        <title>Sequencing the genomes of 1000 actinobacteria strains.</title>
        <authorList>
            <person name="Klenk H.-P."/>
        </authorList>
    </citation>
    <scope>NUCLEOTIDE SEQUENCE [LARGE SCALE GENOMIC DNA]</scope>
    <source>
        <strain evidence="3 4">DSM 44254</strain>
    </source>
</reference>
<evidence type="ECO:0000256" key="2">
    <source>
        <dbReference type="HAMAP-Rule" id="MF_01074"/>
    </source>
</evidence>
<dbReference type="HAMAP" id="MF_01074">
    <property type="entry name" value="LarC"/>
    <property type="match status" value="1"/>
</dbReference>
<dbReference type="Pfam" id="PF01969">
    <property type="entry name" value="Ni_insertion"/>
    <property type="match status" value="1"/>
</dbReference>
<dbReference type="RefSeq" id="WP_123667175.1">
    <property type="nucleotide sequence ID" value="NZ_RJKE01000001.1"/>
</dbReference>
<dbReference type="GO" id="GO:0016151">
    <property type="term" value="F:nickel cation binding"/>
    <property type="evidence" value="ECO:0007669"/>
    <property type="project" value="UniProtKB-UniRule"/>
</dbReference>
<comment type="catalytic activity">
    <reaction evidence="2">
        <text>Ni(II)-pyridinium-3,5-bisthiocarboxylate mononucleotide = pyridinium-3,5-bisthiocarboxylate mononucleotide + Ni(2+)</text>
        <dbReference type="Rhea" id="RHEA:54784"/>
        <dbReference type="ChEBI" id="CHEBI:49786"/>
        <dbReference type="ChEBI" id="CHEBI:137372"/>
        <dbReference type="ChEBI" id="CHEBI:137373"/>
        <dbReference type="EC" id="4.99.1.12"/>
    </reaction>
</comment>
<keyword evidence="4" id="KW-1185">Reference proteome</keyword>
<protein>
    <recommendedName>
        <fullName evidence="2">Pyridinium-3,5-bisthiocarboxylic acid mononucleotide nickel insertion protein</fullName>
        <shortName evidence="2">P2TMN nickel insertion protein</shortName>
        <ecNumber evidence="2">4.99.1.12</ecNumber>
    </recommendedName>
    <alternativeName>
        <fullName evidence="2">Nickel-pincer cofactor biosynthesis protein LarC</fullName>
    </alternativeName>
</protein>
<comment type="similarity">
    <text evidence="2">Belongs to the LarC family.</text>
</comment>
<dbReference type="EMBL" id="RJKE01000001">
    <property type="protein sequence ID" value="ROO87951.1"/>
    <property type="molecule type" value="Genomic_DNA"/>
</dbReference>
<evidence type="ECO:0000313" key="4">
    <source>
        <dbReference type="Proteomes" id="UP000272400"/>
    </source>
</evidence>
<dbReference type="AlphaFoldDB" id="A0A3N1D350"/>
<dbReference type="Gene3D" id="3.10.20.300">
    <property type="entry name" value="mk0293 like domain"/>
    <property type="match status" value="1"/>
</dbReference>
<dbReference type="EC" id="4.99.1.12" evidence="2"/>
<comment type="caution">
    <text evidence="3">The sequence shown here is derived from an EMBL/GenBank/DDBJ whole genome shotgun (WGS) entry which is preliminary data.</text>
</comment>
<organism evidence="3 4">
    <name type="scientific">Actinocorallia herbida</name>
    <dbReference type="NCBI Taxonomy" id="58109"/>
    <lineage>
        <taxon>Bacteria</taxon>
        <taxon>Bacillati</taxon>
        <taxon>Actinomycetota</taxon>
        <taxon>Actinomycetes</taxon>
        <taxon>Streptosporangiales</taxon>
        <taxon>Thermomonosporaceae</taxon>
        <taxon>Actinocorallia</taxon>
    </lineage>
</organism>
<keyword evidence="2" id="KW-0456">Lyase</keyword>
<comment type="function">
    <text evidence="2">Involved in the biosynthesis of a nickel-pincer cofactor ((SCS)Ni(II) pincer complex). Binds Ni(2+), and functions in nickel delivery to pyridinium-3,5-bisthiocarboxylic acid mononucleotide (P2TMN), to form the mature cofactor. Is thus probably required for the activation of nickel-pincer cofactor-dependent enzymes.</text>
</comment>
<accession>A0A3N1D350</accession>
<keyword evidence="1 2" id="KW-0533">Nickel</keyword>
<gene>
    <name evidence="2" type="primary">larC</name>
    <name evidence="3" type="ORF">EDD29_5600</name>
</gene>
<proteinExistence type="inferred from homology"/>
<dbReference type="PANTHER" id="PTHR36566:SF1">
    <property type="entry name" value="PYRIDINIUM-3,5-BISTHIOCARBOXYLIC ACID MONONUCLEOTIDE NICKEL INSERTION PROTEIN"/>
    <property type="match status" value="1"/>
</dbReference>
<dbReference type="GO" id="GO:0051604">
    <property type="term" value="P:protein maturation"/>
    <property type="evidence" value="ECO:0007669"/>
    <property type="project" value="UniProtKB-UniRule"/>
</dbReference>
<dbReference type="Proteomes" id="UP000272400">
    <property type="component" value="Unassembled WGS sequence"/>
</dbReference>
<dbReference type="NCBIfam" id="TIGR00299">
    <property type="entry name" value="nickel pincer cofactor biosynthesis protein LarC"/>
    <property type="match status" value="1"/>
</dbReference>
<sequence>MSVGRTAWLDATGGISGDMLLGACVDAGLKPAFLEHVVEALRLPEKITIRARETRRAGMRATQVSVGTEDGRHERRLSDLLEILARADLDEETRARSGEVFSALAVAEGRVHGLPADQVHFHEVGALDTLVDVVGTVAGLRELGVDRLYCSPIGLGGGRAATEHGVIPIPGPAVLELLRSAGAPCSGGPVESELATPTGVALAVTLAHSFGPMPVMAPQFTGVGAGGRDHAGHPNVTRLIIGAEPGPQGPAGQHGGGVLLEANVDDQDPRLWPPTLAALLDAGAADAWLTPILMKKGRPAHTLSILCEESRTPAVLRVLFTHTTTIGVRRHVVAKTALAREEVRLSVLGGQVRAKIASLEGEVVNVSVEYEDVVATARTTGLPPKQVLDLARAECADLYPGCPA</sequence>
<evidence type="ECO:0000256" key="1">
    <source>
        <dbReference type="ARBA" id="ARBA00022596"/>
    </source>
</evidence>
<dbReference type="Gene3D" id="3.30.70.1380">
    <property type="entry name" value="Transcriptional regulatory protein pf0864 domain like"/>
    <property type="match status" value="1"/>
</dbReference>
<dbReference type="PANTHER" id="PTHR36566">
    <property type="entry name" value="NICKEL INSERTION PROTEIN-RELATED"/>
    <property type="match status" value="1"/>
</dbReference>
<dbReference type="OrthoDB" id="9765625at2"/>
<evidence type="ECO:0000313" key="3">
    <source>
        <dbReference type="EMBL" id="ROO87951.1"/>
    </source>
</evidence>
<name>A0A3N1D350_9ACTN</name>